<dbReference type="GO" id="GO:0050661">
    <property type="term" value="F:NADP binding"/>
    <property type="evidence" value="ECO:0007669"/>
    <property type="project" value="TreeGrafter"/>
</dbReference>
<reference evidence="11 12" key="1">
    <citation type="submission" date="2019-11" db="EMBL/GenBank/DDBJ databases">
        <title>Genome sequence of Moorella glycerini DSM11254.</title>
        <authorList>
            <person name="Poehlein A."/>
            <person name="Boeer T."/>
            <person name="Daniel R."/>
        </authorList>
    </citation>
    <scope>NUCLEOTIDE SEQUENCE [LARGE SCALE GENOMIC DNA]</scope>
    <source>
        <strain evidence="11 12">DSM 11254</strain>
    </source>
</reference>
<evidence type="ECO:0000313" key="12">
    <source>
        <dbReference type="Proteomes" id="UP000425916"/>
    </source>
</evidence>
<dbReference type="RefSeq" id="WP_156272664.1">
    <property type="nucleotide sequence ID" value="NZ_CP046244.1"/>
</dbReference>
<keyword evidence="12" id="KW-1185">Reference proteome</keyword>
<protein>
    <recommendedName>
        <fullName evidence="9">dihydrouracil dehydrogenase (NAD(+))</fullName>
        <ecNumber evidence="9">1.3.1.1</ecNumber>
    </recommendedName>
    <alternativeName>
        <fullName evidence="4">Dihydrothymine dehydrogenase</fullName>
    </alternativeName>
    <alternativeName>
        <fullName evidence="3">Dihydrouracil dehydrogenase</fullName>
    </alternativeName>
</protein>
<proteinExistence type="inferred from homology"/>
<evidence type="ECO:0000256" key="5">
    <source>
        <dbReference type="ARBA" id="ARBA00047685"/>
    </source>
</evidence>
<dbReference type="PROSITE" id="PS51379">
    <property type="entry name" value="4FE4S_FER_2"/>
    <property type="match status" value="2"/>
</dbReference>
<dbReference type="EMBL" id="CP046244">
    <property type="protein sequence ID" value="QGP92044.1"/>
    <property type="molecule type" value="Genomic_DNA"/>
</dbReference>
<feature type="domain" description="4Fe-4S ferredoxin-type" evidence="10">
    <location>
        <begin position="336"/>
        <end position="364"/>
    </location>
</feature>
<dbReference type="Gene3D" id="3.30.70.20">
    <property type="match status" value="1"/>
</dbReference>
<dbReference type="InterPro" id="IPR013785">
    <property type="entry name" value="Aldolase_TIM"/>
</dbReference>
<evidence type="ECO:0000256" key="4">
    <source>
        <dbReference type="ARBA" id="ARBA00032722"/>
    </source>
</evidence>
<dbReference type="PANTHER" id="PTHR43073">
    <property type="entry name" value="DIHYDROPYRIMIDINE DEHYDROGENASE [NADP(+)]"/>
    <property type="match status" value="1"/>
</dbReference>
<dbReference type="PANTHER" id="PTHR43073:SF2">
    <property type="entry name" value="DIHYDROPYRIMIDINE DEHYDROGENASE [NADP(+)]"/>
    <property type="match status" value="1"/>
</dbReference>
<dbReference type="GO" id="GO:0006210">
    <property type="term" value="P:thymine catabolic process"/>
    <property type="evidence" value="ECO:0007669"/>
    <property type="project" value="TreeGrafter"/>
</dbReference>
<evidence type="ECO:0000256" key="9">
    <source>
        <dbReference type="ARBA" id="ARBA00049728"/>
    </source>
</evidence>
<dbReference type="SUPFAM" id="SSF51395">
    <property type="entry name" value="FMN-linked oxidoreductases"/>
    <property type="match status" value="1"/>
</dbReference>
<comment type="function">
    <text evidence="7">Involved in pyrimidine base degradation. Catalyzes physiologically the reduction of uracil to 5,6-dihydrouracil (DHU) by using NADH as a specific cosubstrate. It also catalyzes the reverse reaction and the reduction of thymine to 5,6-dihydrothymine (DHT).</text>
</comment>
<dbReference type="Gene3D" id="3.20.20.70">
    <property type="entry name" value="Aldolase class I"/>
    <property type="match status" value="1"/>
</dbReference>
<comment type="similarity">
    <text evidence="1">Belongs to the dihydropyrimidine dehydrogenase family.</text>
</comment>
<dbReference type="InterPro" id="IPR017896">
    <property type="entry name" value="4Fe4S_Fe-S-bd"/>
</dbReference>
<dbReference type="GO" id="GO:0005737">
    <property type="term" value="C:cytoplasm"/>
    <property type="evidence" value="ECO:0007669"/>
    <property type="project" value="InterPro"/>
</dbReference>
<dbReference type="InterPro" id="IPR005720">
    <property type="entry name" value="Dihydroorotate_DH_cat"/>
</dbReference>
<keyword evidence="2 11" id="KW-0560">Oxidoreductase</keyword>
<sequence>MELEFAGVKFKNPFVVASSPLTSKIELLKMAEDHGAAAVSTKLTFIKQPFYGKLRMYNSPKEASIICYDRRLDLEEGLELVRQAKEQTELKIFVNITSDSGDLESWQRLAREHEEAGADLIEANLICPNVGLATKSIKGADAVSSTEHGGAVTGQDPVLVKQVVSALKAVVKIPVVAKLTPNVTDIAVIARACQEAGADGVCLAGGQSSLPPVDIYHEGRPCYELLNGASHGSLGGPATKLISFSQVAQVAMKTDLPIIGGGGLGNVEDAIMMMMWGATLVTYCTSIMWYGWEVVRRTVAGIEKYMQDMGYSDYRQIIGKSLQYLRPSSELEAVPGYPRIAPDKCNGCGRCALPGHCQAITIIDHKAVVQAEKCLGCGICKQLCTRKAISF</sequence>
<comment type="subunit">
    <text evidence="8">Heterotetramer of 2 PreA and 2 PreT subunits.</text>
</comment>
<dbReference type="GO" id="GO:0006212">
    <property type="term" value="P:uracil catabolic process"/>
    <property type="evidence" value="ECO:0007669"/>
    <property type="project" value="TreeGrafter"/>
</dbReference>
<dbReference type="EC" id="1.3.1.1" evidence="9"/>
<gene>
    <name evidence="11" type="primary">preA_1</name>
    <name evidence="11" type="ORF">MGLY_14000</name>
</gene>
<feature type="domain" description="4Fe-4S ferredoxin-type" evidence="10">
    <location>
        <begin position="365"/>
        <end position="391"/>
    </location>
</feature>
<accession>A0A6I5ZPV8</accession>
<comment type="catalytic activity">
    <reaction evidence="6">
        <text>5,6-dihydrouracil + NAD(+) = uracil + NADH + H(+)</text>
        <dbReference type="Rhea" id="RHEA:20189"/>
        <dbReference type="ChEBI" id="CHEBI:15378"/>
        <dbReference type="ChEBI" id="CHEBI:15901"/>
        <dbReference type="ChEBI" id="CHEBI:17568"/>
        <dbReference type="ChEBI" id="CHEBI:57540"/>
        <dbReference type="ChEBI" id="CHEBI:57945"/>
        <dbReference type="EC" id="1.3.1.1"/>
    </reaction>
</comment>
<dbReference type="AlphaFoldDB" id="A0A6I5ZPV8"/>
<name>A0A6I5ZPV8_9FIRM</name>
<evidence type="ECO:0000259" key="10">
    <source>
        <dbReference type="PROSITE" id="PS51379"/>
    </source>
</evidence>
<evidence type="ECO:0000256" key="7">
    <source>
        <dbReference type="ARBA" id="ARBA00049578"/>
    </source>
</evidence>
<evidence type="ECO:0000313" key="11">
    <source>
        <dbReference type="EMBL" id="QGP92044.1"/>
    </source>
</evidence>
<organism evidence="11 12">
    <name type="scientific">Neomoorella glycerini</name>
    <dbReference type="NCBI Taxonomy" id="55779"/>
    <lineage>
        <taxon>Bacteria</taxon>
        <taxon>Bacillati</taxon>
        <taxon>Bacillota</taxon>
        <taxon>Clostridia</taxon>
        <taxon>Neomoorellales</taxon>
        <taxon>Neomoorellaceae</taxon>
        <taxon>Neomoorella</taxon>
    </lineage>
</organism>
<dbReference type="Pfam" id="PF01180">
    <property type="entry name" value="DHO_dh"/>
    <property type="match status" value="1"/>
</dbReference>
<evidence type="ECO:0000256" key="3">
    <source>
        <dbReference type="ARBA" id="ARBA00030119"/>
    </source>
</evidence>
<dbReference type="SUPFAM" id="SSF54862">
    <property type="entry name" value="4Fe-4S ferredoxins"/>
    <property type="match status" value="1"/>
</dbReference>
<comment type="catalytic activity">
    <reaction evidence="5">
        <text>5,6-dihydrothymine + NAD(+) = thymine + NADH + H(+)</text>
        <dbReference type="Rhea" id="RHEA:28791"/>
        <dbReference type="ChEBI" id="CHEBI:15378"/>
        <dbReference type="ChEBI" id="CHEBI:17821"/>
        <dbReference type="ChEBI" id="CHEBI:27468"/>
        <dbReference type="ChEBI" id="CHEBI:57540"/>
        <dbReference type="ChEBI" id="CHEBI:57945"/>
        <dbReference type="EC" id="1.3.1.1"/>
    </reaction>
</comment>
<evidence type="ECO:0000256" key="8">
    <source>
        <dbReference type="ARBA" id="ARBA00049714"/>
    </source>
</evidence>
<dbReference type="GO" id="GO:0004159">
    <property type="term" value="F:dihydropyrimidine dehydrogenase (NAD+) activity"/>
    <property type="evidence" value="ECO:0007669"/>
    <property type="project" value="UniProtKB-EC"/>
</dbReference>
<dbReference type="Proteomes" id="UP000425916">
    <property type="component" value="Chromosome"/>
</dbReference>
<evidence type="ECO:0000256" key="6">
    <source>
        <dbReference type="ARBA" id="ARBA00048792"/>
    </source>
</evidence>
<dbReference type="GO" id="GO:0002058">
    <property type="term" value="F:uracil binding"/>
    <property type="evidence" value="ECO:0007669"/>
    <property type="project" value="TreeGrafter"/>
</dbReference>
<evidence type="ECO:0000256" key="2">
    <source>
        <dbReference type="ARBA" id="ARBA00023002"/>
    </source>
</evidence>
<evidence type="ECO:0000256" key="1">
    <source>
        <dbReference type="ARBA" id="ARBA00010804"/>
    </source>
</evidence>
<dbReference type="OrthoDB" id="9794954at2"/>